<proteinExistence type="predicted"/>
<feature type="region of interest" description="Disordered" evidence="1">
    <location>
        <begin position="31"/>
        <end position="50"/>
    </location>
</feature>
<feature type="region of interest" description="Disordered" evidence="1">
    <location>
        <begin position="149"/>
        <end position="176"/>
    </location>
</feature>
<dbReference type="AlphaFoldDB" id="A0AAW8LTW5"/>
<evidence type="ECO:0000313" key="3">
    <source>
        <dbReference type="Proteomes" id="UP001265315"/>
    </source>
</evidence>
<sequence length="176" mass="18958">MLQLVSILSAGLSLLRPFPEVSFASARPSRKVVSPLSGGTTPTHIDDEDRGPTAWAMEHGIEPVFYRLSSRAAPSWSKLVKNLKRRQTKERAGLLLEYHVPPEAVLWLRHVIDLEDWSALLLLGRDGASDDEIAAAALVEAKRWEAALNRTTADPAPAADDEAGAAAPPAGPKPKG</sequence>
<evidence type="ECO:0000313" key="2">
    <source>
        <dbReference type="EMBL" id="MDR6702451.1"/>
    </source>
</evidence>
<dbReference type="RefSeq" id="WP_209688970.1">
    <property type="nucleotide sequence ID" value="NZ_JAGIPM010000001.1"/>
</dbReference>
<gene>
    <name evidence="2" type="ORF">J2W61_002279</name>
</gene>
<comment type="caution">
    <text evidence="2">The sequence shown here is derived from an EMBL/GenBank/DDBJ whole genome shotgun (WGS) entry which is preliminary data.</text>
</comment>
<accession>A0AAW8LTW5</accession>
<organism evidence="2 3">
    <name type="scientific">Agrobacterium tumefaciens</name>
    <dbReference type="NCBI Taxonomy" id="358"/>
    <lineage>
        <taxon>Bacteria</taxon>
        <taxon>Pseudomonadati</taxon>
        <taxon>Pseudomonadota</taxon>
        <taxon>Alphaproteobacteria</taxon>
        <taxon>Hyphomicrobiales</taxon>
        <taxon>Rhizobiaceae</taxon>
        <taxon>Rhizobium/Agrobacterium group</taxon>
        <taxon>Agrobacterium</taxon>
        <taxon>Agrobacterium tumefaciens complex</taxon>
    </lineage>
</organism>
<dbReference type="EMBL" id="JAVDSW010000001">
    <property type="protein sequence ID" value="MDR6702451.1"/>
    <property type="molecule type" value="Genomic_DNA"/>
</dbReference>
<protein>
    <submittedName>
        <fullName evidence="2">Uncharacterized protein</fullName>
    </submittedName>
</protein>
<feature type="compositionally biased region" description="Low complexity" evidence="1">
    <location>
        <begin position="153"/>
        <end position="168"/>
    </location>
</feature>
<name>A0AAW8LTW5_AGRTU</name>
<evidence type="ECO:0000256" key="1">
    <source>
        <dbReference type="SAM" id="MobiDB-lite"/>
    </source>
</evidence>
<dbReference type="Proteomes" id="UP001265315">
    <property type="component" value="Unassembled WGS sequence"/>
</dbReference>
<reference evidence="2" key="1">
    <citation type="submission" date="2023-07" db="EMBL/GenBank/DDBJ databases">
        <title>Sorghum-associated microbial communities from plants grown in Nebraska, USA.</title>
        <authorList>
            <person name="Schachtman D."/>
        </authorList>
    </citation>
    <scope>NUCLEOTIDE SEQUENCE</scope>
    <source>
        <strain evidence="2">1457</strain>
    </source>
</reference>